<sequence>MAAAKAVATPFPQGLKLSSEQGASLREPDKFQRLIGRLLTWGSLALIYHSQSNN</sequence>
<gene>
    <name evidence="1" type="ORF">Slati_3961200</name>
</gene>
<organism evidence="1">
    <name type="scientific">Sesamum latifolium</name>
    <dbReference type="NCBI Taxonomy" id="2727402"/>
    <lineage>
        <taxon>Eukaryota</taxon>
        <taxon>Viridiplantae</taxon>
        <taxon>Streptophyta</taxon>
        <taxon>Embryophyta</taxon>
        <taxon>Tracheophyta</taxon>
        <taxon>Spermatophyta</taxon>
        <taxon>Magnoliopsida</taxon>
        <taxon>eudicotyledons</taxon>
        <taxon>Gunneridae</taxon>
        <taxon>Pentapetalae</taxon>
        <taxon>asterids</taxon>
        <taxon>lamiids</taxon>
        <taxon>Lamiales</taxon>
        <taxon>Pedaliaceae</taxon>
        <taxon>Sesamum</taxon>
    </lineage>
</organism>
<dbReference type="EMBL" id="JACGWN010000014">
    <property type="protein sequence ID" value="KAL0406473.1"/>
    <property type="molecule type" value="Genomic_DNA"/>
</dbReference>
<evidence type="ECO:0000313" key="1">
    <source>
        <dbReference type="EMBL" id="KAL0406473.1"/>
    </source>
</evidence>
<protein>
    <submittedName>
        <fullName evidence="1">Uncharacterized protein</fullName>
    </submittedName>
</protein>
<name>A0AAW2TQG7_9LAMI</name>
<proteinExistence type="predicted"/>
<dbReference type="AlphaFoldDB" id="A0AAW2TQG7"/>
<reference evidence="1" key="2">
    <citation type="journal article" date="2024" name="Plant">
        <title>Genomic evolution and insights into agronomic trait innovations of Sesamum species.</title>
        <authorList>
            <person name="Miao H."/>
            <person name="Wang L."/>
            <person name="Qu L."/>
            <person name="Liu H."/>
            <person name="Sun Y."/>
            <person name="Le M."/>
            <person name="Wang Q."/>
            <person name="Wei S."/>
            <person name="Zheng Y."/>
            <person name="Lin W."/>
            <person name="Duan Y."/>
            <person name="Cao H."/>
            <person name="Xiong S."/>
            <person name="Wang X."/>
            <person name="Wei L."/>
            <person name="Li C."/>
            <person name="Ma Q."/>
            <person name="Ju M."/>
            <person name="Zhao R."/>
            <person name="Li G."/>
            <person name="Mu C."/>
            <person name="Tian Q."/>
            <person name="Mei H."/>
            <person name="Zhang T."/>
            <person name="Gao T."/>
            <person name="Zhang H."/>
        </authorList>
    </citation>
    <scope>NUCLEOTIDE SEQUENCE</scope>
    <source>
        <strain evidence="1">KEN1</strain>
    </source>
</reference>
<reference evidence="1" key="1">
    <citation type="submission" date="2020-06" db="EMBL/GenBank/DDBJ databases">
        <authorList>
            <person name="Li T."/>
            <person name="Hu X."/>
            <person name="Zhang T."/>
            <person name="Song X."/>
            <person name="Zhang H."/>
            <person name="Dai N."/>
            <person name="Sheng W."/>
            <person name="Hou X."/>
            <person name="Wei L."/>
        </authorList>
    </citation>
    <scope>NUCLEOTIDE SEQUENCE</scope>
    <source>
        <strain evidence="1">KEN1</strain>
        <tissue evidence="1">Leaf</tissue>
    </source>
</reference>
<comment type="caution">
    <text evidence="1">The sequence shown here is derived from an EMBL/GenBank/DDBJ whole genome shotgun (WGS) entry which is preliminary data.</text>
</comment>
<accession>A0AAW2TQG7</accession>